<evidence type="ECO:0000259" key="7">
    <source>
        <dbReference type="Pfam" id="PF14378"/>
    </source>
</evidence>
<gene>
    <name evidence="8" type="ORF">DJ010_02210</name>
</gene>
<dbReference type="InterPro" id="IPR026841">
    <property type="entry name" value="Aur1/Ipt1"/>
</dbReference>
<keyword evidence="4 6" id="KW-0472">Membrane</keyword>
<dbReference type="EMBL" id="QGDD01000001">
    <property type="protein sequence ID" value="PWN04474.1"/>
    <property type="molecule type" value="Genomic_DNA"/>
</dbReference>
<feature type="transmembrane region" description="Helical" evidence="6">
    <location>
        <begin position="262"/>
        <end position="283"/>
    </location>
</feature>
<dbReference type="PANTHER" id="PTHR31310:SF7">
    <property type="entry name" value="PA-PHOSPHATASE RELATED-FAMILY PROTEIN DDB_G0268928"/>
    <property type="match status" value="1"/>
</dbReference>
<evidence type="ECO:0000256" key="4">
    <source>
        <dbReference type="ARBA" id="ARBA00023136"/>
    </source>
</evidence>
<dbReference type="RefSeq" id="WP_109691977.1">
    <property type="nucleotide sequence ID" value="NZ_QGDD01000001.1"/>
</dbReference>
<dbReference type="PANTHER" id="PTHR31310">
    <property type="match status" value="1"/>
</dbReference>
<feature type="transmembrane region" description="Helical" evidence="6">
    <location>
        <begin position="47"/>
        <end position="67"/>
    </location>
</feature>
<comment type="subcellular location">
    <subcellularLocation>
        <location evidence="1">Membrane</location>
        <topology evidence="1">Multi-pass membrane protein</topology>
    </subcellularLocation>
</comment>
<dbReference type="Pfam" id="PF14378">
    <property type="entry name" value="PAP2_3"/>
    <property type="match status" value="1"/>
</dbReference>
<protein>
    <recommendedName>
        <fullName evidence="7">Inositolphosphotransferase Aur1/Ipt1 domain-containing protein</fullName>
    </recommendedName>
</protein>
<dbReference type="GO" id="GO:0016020">
    <property type="term" value="C:membrane"/>
    <property type="evidence" value="ECO:0007669"/>
    <property type="project" value="UniProtKB-SubCell"/>
</dbReference>
<keyword evidence="2 6" id="KW-0812">Transmembrane</keyword>
<feature type="compositionally biased region" description="Basic and acidic residues" evidence="5">
    <location>
        <begin position="357"/>
        <end position="376"/>
    </location>
</feature>
<keyword evidence="9" id="KW-1185">Reference proteome</keyword>
<organism evidence="8 9">
    <name type="scientific">Nocardioides silvaticus</name>
    <dbReference type="NCBI Taxonomy" id="2201891"/>
    <lineage>
        <taxon>Bacteria</taxon>
        <taxon>Bacillati</taxon>
        <taxon>Actinomycetota</taxon>
        <taxon>Actinomycetes</taxon>
        <taxon>Propionibacteriales</taxon>
        <taxon>Nocardioidaceae</taxon>
        <taxon>Nocardioides</taxon>
    </lineage>
</organism>
<dbReference type="OrthoDB" id="5171662at2"/>
<evidence type="ECO:0000256" key="2">
    <source>
        <dbReference type="ARBA" id="ARBA00022692"/>
    </source>
</evidence>
<feature type="domain" description="Inositolphosphotransferase Aur1/Ipt1" evidence="7">
    <location>
        <begin position="140"/>
        <end position="331"/>
    </location>
</feature>
<proteinExistence type="predicted"/>
<sequence length="376" mass="41335">MSNGYGALRQAARQFWLAWVVGAAMAVAMVVLAVIEDLPVRDPDDDLLPSYIRMPLIVFAAILADILPRVLHRARLRSTWAPRALGGLWREVVAERWPASHWWFAINGAIAWYLTYATFRNIKSMAPHVNGADWDDAMADIDRFLFAGHDPAGVLHAWFGTDVMTYLMSAVYILWIALIPTSIAVALVWTRHTSAGAWYVTAVALDWCIGCVLYLLLPTLGPIYADPGQFADLPHTYNTTLQEGLWTDRVAVMADPWAADTLQTIAAFASLHVGIMMTICLVARLVGLPRWIQRTCWIFLALTVVATVYLGWHYVVDVFGGLALGAVAVWLAGLATGNRVGWRVQLSSGSAGSASPAHHEELVSRSRPLPDHPAAD</sequence>
<feature type="transmembrane region" description="Helical" evidence="6">
    <location>
        <begin position="196"/>
        <end position="217"/>
    </location>
</feature>
<feature type="transmembrane region" description="Helical" evidence="6">
    <location>
        <begin position="166"/>
        <end position="189"/>
    </location>
</feature>
<dbReference type="CDD" id="cd03386">
    <property type="entry name" value="PAP2_Aur1_like"/>
    <property type="match status" value="1"/>
</dbReference>
<feature type="transmembrane region" description="Helical" evidence="6">
    <location>
        <begin position="15"/>
        <end position="35"/>
    </location>
</feature>
<keyword evidence="3 6" id="KW-1133">Transmembrane helix</keyword>
<evidence type="ECO:0000256" key="6">
    <source>
        <dbReference type="SAM" id="Phobius"/>
    </source>
</evidence>
<feature type="transmembrane region" description="Helical" evidence="6">
    <location>
        <begin position="318"/>
        <end position="337"/>
    </location>
</feature>
<dbReference type="InterPro" id="IPR052185">
    <property type="entry name" value="IPC_Synthase-Related"/>
</dbReference>
<evidence type="ECO:0000256" key="3">
    <source>
        <dbReference type="ARBA" id="ARBA00022989"/>
    </source>
</evidence>
<feature type="region of interest" description="Disordered" evidence="5">
    <location>
        <begin position="350"/>
        <end position="376"/>
    </location>
</feature>
<evidence type="ECO:0000313" key="9">
    <source>
        <dbReference type="Proteomes" id="UP000245507"/>
    </source>
</evidence>
<dbReference type="AlphaFoldDB" id="A0A316TQG7"/>
<name>A0A316TQG7_9ACTN</name>
<dbReference type="Proteomes" id="UP000245507">
    <property type="component" value="Unassembled WGS sequence"/>
</dbReference>
<evidence type="ECO:0000256" key="1">
    <source>
        <dbReference type="ARBA" id="ARBA00004141"/>
    </source>
</evidence>
<feature type="transmembrane region" description="Helical" evidence="6">
    <location>
        <begin position="295"/>
        <end position="312"/>
    </location>
</feature>
<accession>A0A316TQG7</accession>
<evidence type="ECO:0000256" key="5">
    <source>
        <dbReference type="SAM" id="MobiDB-lite"/>
    </source>
</evidence>
<evidence type="ECO:0000313" key="8">
    <source>
        <dbReference type="EMBL" id="PWN04474.1"/>
    </source>
</evidence>
<reference evidence="8 9" key="1">
    <citation type="submission" date="2018-05" db="EMBL/GenBank/DDBJ databases">
        <title>Nocardioides silvaticus genome.</title>
        <authorList>
            <person name="Li C."/>
            <person name="Wang G."/>
        </authorList>
    </citation>
    <scope>NUCLEOTIDE SEQUENCE [LARGE SCALE GENOMIC DNA]</scope>
    <source>
        <strain evidence="8 9">CCTCC AB 2018079</strain>
    </source>
</reference>
<comment type="caution">
    <text evidence="8">The sequence shown here is derived from an EMBL/GenBank/DDBJ whole genome shotgun (WGS) entry which is preliminary data.</text>
</comment>
<feature type="transmembrane region" description="Helical" evidence="6">
    <location>
        <begin position="102"/>
        <end position="119"/>
    </location>
</feature>